<reference evidence="1 2" key="1">
    <citation type="submission" date="2017-11" db="EMBL/GenBank/DDBJ databases">
        <title>Evolution of Phototrophy in the Chloroflexi Phylum Driven by Horizontal Gene Transfer.</title>
        <authorList>
            <person name="Ward L.M."/>
            <person name="Hemp J."/>
            <person name="Shih P.M."/>
            <person name="Mcglynn S.E."/>
            <person name="Fischer W."/>
        </authorList>
    </citation>
    <scope>NUCLEOTIDE SEQUENCE [LARGE SCALE GENOMIC DNA]</scope>
    <source>
        <strain evidence="1">JP3_13</strain>
    </source>
</reference>
<evidence type="ECO:0000313" key="2">
    <source>
        <dbReference type="Proteomes" id="UP000229681"/>
    </source>
</evidence>
<accession>A0A2M8PBK3</accession>
<name>A0A2M8PBK3_9CHLR</name>
<protein>
    <submittedName>
        <fullName evidence="1">Uncharacterized protein</fullName>
    </submittedName>
</protein>
<evidence type="ECO:0000313" key="1">
    <source>
        <dbReference type="EMBL" id="PJF34931.1"/>
    </source>
</evidence>
<dbReference type="Proteomes" id="UP000229681">
    <property type="component" value="Unassembled WGS sequence"/>
</dbReference>
<gene>
    <name evidence="1" type="ORF">CUN49_13130</name>
</gene>
<dbReference type="EMBL" id="PGTM01000240">
    <property type="protein sequence ID" value="PJF34931.1"/>
    <property type="molecule type" value="Genomic_DNA"/>
</dbReference>
<dbReference type="AlphaFoldDB" id="A0A2M8PBK3"/>
<proteinExistence type="predicted"/>
<organism evidence="1 2">
    <name type="scientific">Candidatus Thermofonsia Clade 1 bacterium</name>
    <dbReference type="NCBI Taxonomy" id="2364210"/>
    <lineage>
        <taxon>Bacteria</taxon>
        <taxon>Bacillati</taxon>
        <taxon>Chloroflexota</taxon>
        <taxon>Candidatus Thermofontia</taxon>
        <taxon>Candidatus Thermofonsia Clade 1</taxon>
    </lineage>
</organism>
<sequence length="192" mass="20948">MPVRKAVRHGFYSREVPITAKLPDPLRAAHLARYFQSMAEASLALAERLDAWAGERNGQISGAISSLTRLAAELEQFSAALNADALRPSALSNLPAEDVERLIAQQRRALELALSRIALTSSALLSGEPLRADGSGISVYQQLATLMRRSKSIAQALATNLYWQRHSQDAYEDDLAARLYAALSESEDSQTP</sequence>
<comment type="caution">
    <text evidence="1">The sequence shown here is derived from an EMBL/GenBank/DDBJ whole genome shotgun (WGS) entry which is preliminary data.</text>
</comment>